<dbReference type="PANTHER" id="PTHR44229">
    <property type="entry name" value="15-HYDROXYPROSTAGLANDIN DEHYDROGENASE [NAD(+)]"/>
    <property type="match status" value="1"/>
</dbReference>
<comment type="caution">
    <text evidence="3">The sequence shown here is derived from an EMBL/GenBank/DDBJ whole genome shotgun (WGS) entry which is preliminary data.</text>
</comment>
<dbReference type="AlphaFoldDB" id="A0A177F0I8"/>
<evidence type="ECO:0000256" key="2">
    <source>
        <dbReference type="ARBA" id="ARBA00023002"/>
    </source>
</evidence>
<organism evidence="3 4">
    <name type="scientific">Fonsecaea monophora</name>
    <dbReference type="NCBI Taxonomy" id="254056"/>
    <lineage>
        <taxon>Eukaryota</taxon>
        <taxon>Fungi</taxon>
        <taxon>Dikarya</taxon>
        <taxon>Ascomycota</taxon>
        <taxon>Pezizomycotina</taxon>
        <taxon>Eurotiomycetes</taxon>
        <taxon>Chaetothyriomycetidae</taxon>
        <taxon>Chaetothyriales</taxon>
        <taxon>Herpotrichiellaceae</taxon>
        <taxon>Fonsecaea</taxon>
    </lineage>
</organism>
<sequence length="285" mass="31203">MSEAGSYAFVTGGASGIGRALTIALVKEGCQVFIVDRDIHSAIDFAAELNQTAQVAWTAQVDVTNWDEQVSAFEKAVDTFGRIDYVFPIAGLSERRSFPNRGKDLKRFEKPDLSVIDVNLTAVLYTVSLALQQFRRQDVNKFGFKGKIGCVSSICGLYAPATLPMYTATKHFRNSGIVGFVRGFGKYLPREQITMNAVCPAVVRTAMTNAFSDRLEGLGLLTPMSSVVGAFQSMLGSNDVSGECFEAGPKGYRIKSPSDYSDDEMRRTMLMISEKSVSLHEPLKE</sequence>
<keyword evidence="2" id="KW-0560">Oxidoreductase</keyword>
<accession>A0A177F0I8</accession>
<proteinExistence type="inferred from homology"/>
<comment type="similarity">
    <text evidence="1">Belongs to the short-chain dehydrogenases/reductases (SDR) family.</text>
</comment>
<reference evidence="3 4" key="1">
    <citation type="submission" date="2016-03" db="EMBL/GenBank/DDBJ databases">
        <title>Draft genome sequence of the Fonsecaea monophora CBS 269.37.</title>
        <authorList>
            <person name="Bombassaro A."/>
            <person name="Vinicius W.A."/>
            <person name="De Hoog S."/>
            <person name="Sun J."/>
            <person name="Souza E.M."/>
            <person name="Raittz R.T."/>
            <person name="Costa F."/>
            <person name="Leao A.C."/>
            <person name="Tadra-Sfeir M.Z."/>
            <person name="Baura V."/>
            <person name="Balsanelli E."/>
            <person name="Pedrosa F.O."/>
            <person name="Moreno L.F."/>
            <person name="Steffens M.B."/>
            <person name="Xi L."/>
            <person name="Bocca A.L."/>
            <person name="Felipe M.S."/>
            <person name="Teixeira M."/>
            <person name="Telles Filho F.Q."/>
            <person name="Azevedo C.M."/>
            <person name="Gomes R."/>
            <person name="Vicente V.A."/>
        </authorList>
    </citation>
    <scope>NUCLEOTIDE SEQUENCE [LARGE SCALE GENOMIC DNA]</scope>
    <source>
        <strain evidence="3 4">CBS 269.37</strain>
    </source>
</reference>
<dbReference type="SUPFAM" id="SSF51735">
    <property type="entry name" value="NAD(P)-binding Rossmann-fold domains"/>
    <property type="match status" value="1"/>
</dbReference>
<dbReference type="Gene3D" id="3.40.50.720">
    <property type="entry name" value="NAD(P)-binding Rossmann-like Domain"/>
    <property type="match status" value="1"/>
</dbReference>
<dbReference type="InterPro" id="IPR036291">
    <property type="entry name" value="NAD(P)-bd_dom_sf"/>
</dbReference>
<dbReference type="OrthoDB" id="5371740at2759"/>
<evidence type="ECO:0000313" key="3">
    <source>
        <dbReference type="EMBL" id="OAG36729.1"/>
    </source>
</evidence>
<dbReference type="GO" id="GO:0016616">
    <property type="term" value="F:oxidoreductase activity, acting on the CH-OH group of donors, NAD or NADP as acceptor"/>
    <property type="evidence" value="ECO:0007669"/>
    <property type="project" value="TreeGrafter"/>
</dbReference>
<evidence type="ECO:0000313" key="4">
    <source>
        <dbReference type="Proteomes" id="UP000077002"/>
    </source>
</evidence>
<dbReference type="GeneID" id="34604251"/>
<dbReference type="GO" id="GO:0005737">
    <property type="term" value="C:cytoplasm"/>
    <property type="evidence" value="ECO:0007669"/>
    <property type="project" value="TreeGrafter"/>
</dbReference>
<evidence type="ECO:0000256" key="1">
    <source>
        <dbReference type="ARBA" id="ARBA00006484"/>
    </source>
</evidence>
<dbReference type="PRINTS" id="PR00081">
    <property type="entry name" value="GDHRDH"/>
</dbReference>
<dbReference type="InterPro" id="IPR002347">
    <property type="entry name" value="SDR_fam"/>
</dbReference>
<dbReference type="Pfam" id="PF00106">
    <property type="entry name" value="adh_short"/>
    <property type="match status" value="1"/>
</dbReference>
<dbReference type="RefSeq" id="XP_022508681.1">
    <property type="nucleotide sequence ID" value="XM_022659051.1"/>
</dbReference>
<protein>
    <submittedName>
        <fullName evidence="3">Uncharacterized protein</fullName>
    </submittedName>
</protein>
<name>A0A177F0I8_9EURO</name>
<gene>
    <name evidence="3" type="ORF">AYO21_09113</name>
</gene>
<keyword evidence="4" id="KW-1185">Reference proteome</keyword>
<dbReference type="Proteomes" id="UP000077002">
    <property type="component" value="Unassembled WGS sequence"/>
</dbReference>
<dbReference type="EMBL" id="LVKK01000085">
    <property type="protein sequence ID" value="OAG36729.1"/>
    <property type="molecule type" value="Genomic_DNA"/>
</dbReference>
<dbReference type="PANTHER" id="PTHR44229:SF4">
    <property type="entry name" value="15-HYDROXYPROSTAGLANDIN DEHYDROGENASE [NAD(+)]"/>
    <property type="match status" value="1"/>
</dbReference>